<accession>A0A3N4M6F0</accession>
<feature type="region of interest" description="Disordered" evidence="1">
    <location>
        <begin position="1"/>
        <end position="52"/>
    </location>
</feature>
<feature type="region of interest" description="Disordered" evidence="1">
    <location>
        <begin position="355"/>
        <end position="391"/>
    </location>
</feature>
<feature type="compositionally biased region" description="Pro residues" evidence="1">
    <location>
        <begin position="24"/>
        <end position="37"/>
    </location>
</feature>
<evidence type="ECO:0000313" key="4">
    <source>
        <dbReference type="Proteomes" id="UP000267821"/>
    </source>
</evidence>
<feature type="compositionally biased region" description="Pro residues" evidence="1">
    <location>
        <begin position="378"/>
        <end position="390"/>
    </location>
</feature>
<dbReference type="Proteomes" id="UP000267821">
    <property type="component" value="Unassembled WGS sequence"/>
</dbReference>
<dbReference type="InterPro" id="IPR018712">
    <property type="entry name" value="Tle1-like_cat"/>
</dbReference>
<dbReference type="PANTHER" id="PTHR33840:SF16">
    <property type="entry name" value="DUF2235 DOMAIN-CONTAINING PROTEIN"/>
    <property type="match status" value="1"/>
</dbReference>
<proteinExistence type="predicted"/>
<dbReference type="EMBL" id="ML121527">
    <property type="protein sequence ID" value="RPB29299.1"/>
    <property type="molecule type" value="Genomic_DNA"/>
</dbReference>
<dbReference type="SUPFAM" id="SSF53474">
    <property type="entry name" value="alpha/beta-Hydrolases"/>
    <property type="match status" value="1"/>
</dbReference>
<dbReference type="STRING" id="1051890.A0A3N4M6F0"/>
<dbReference type="InterPro" id="IPR029058">
    <property type="entry name" value="AB_hydrolase_fold"/>
</dbReference>
<dbReference type="OrthoDB" id="3057168at2759"/>
<sequence length="718" mass="80317">MSLSSSAEPIFSPDLLPTDSNNTPAPPTPAPTDPTAPDPRCDFHPHSTNQKYTYQRPRDGFYKRLIVACDGTWQRAGYLDSKETSILRGTTDVFPSNVARLGWLVDTSCPDWEYGGAEVAVGAEMKVKVGVKVRVKVSEGEVTTEEGAEVTAEEVAEVVEGETAGAEIPRAVQQVVYYQAGVGSRGTWLPRTLDAAFGRGLESNVREAYAFLVNNYEPPDEIFIFGFSRGAYTARSLAGFVNKFGILFKSEMEHFSEIWARYKNRKSTAEWEEWLWKEGHKIRRHMNVPIKIVGVWDTVGSLGVPGGWLGAREWNRRFGFWDTGLNYGIENAFHALALDEHRSVMTPTMWSLVDEPPPGTPRCPVPPPSSTYPDQPFLRPPKNPTTPTPPCIKRDPARLRAIAINTAKRPTLLQCWFPGVHIDIGGGHDKVWDRKKGHIDLSLYSEYCNLTLLWMIDQCKDFLVFRPEGIRRLQAEIVARARLVDPAATGLDWASANVTNSYTITEITSWAGSKVRCPGDYVGLKRKKGLNEKLPVPLPLPLPITPETEVIEGETYEVVHPTARIRSDVGKMPLALKQHKAVWNEEGRKWAYTILGKPEKWYLPPWLGGKRKEGLSVEIGEYDGAQGRKDGEGWTSVEKVAWGSEEEWVRCVGERRRWEWACGCLGVGEGVSGCVCGRWEIERRRREDCGQDGEVHVNMVRGGREELEEEAIQAAVDG</sequence>
<gene>
    <name evidence="3" type="ORF">L211DRAFT_831976</name>
</gene>
<keyword evidence="4" id="KW-1185">Reference proteome</keyword>
<protein>
    <recommendedName>
        <fullName evidence="2">T6SS Phospholipase effector Tle1-like catalytic domain-containing protein</fullName>
    </recommendedName>
</protein>
<dbReference type="Pfam" id="PF09994">
    <property type="entry name" value="T6SS_Tle1-like_cat"/>
    <property type="match status" value="1"/>
</dbReference>
<dbReference type="AlphaFoldDB" id="A0A3N4M6F0"/>
<evidence type="ECO:0000313" key="3">
    <source>
        <dbReference type="EMBL" id="RPB29299.1"/>
    </source>
</evidence>
<organism evidence="3 4">
    <name type="scientific">Terfezia boudieri ATCC MYA-4762</name>
    <dbReference type="NCBI Taxonomy" id="1051890"/>
    <lineage>
        <taxon>Eukaryota</taxon>
        <taxon>Fungi</taxon>
        <taxon>Dikarya</taxon>
        <taxon>Ascomycota</taxon>
        <taxon>Pezizomycotina</taxon>
        <taxon>Pezizomycetes</taxon>
        <taxon>Pezizales</taxon>
        <taxon>Pezizaceae</taxon>
        <taxon>Terfezia</taxon>
    </lineage>
</organism>
<dbReference type="InParanoid" id="A0A3N4M6F0"/>
<evidence type="ECO:0000256" key="1">
    <source>
        <dbReference type="SAM" id="MobiDB-lite"/>
    </source>
</evidence>
<feature type="domain" description="T6SS Phospholipase effector Tle1-like catalytic" evidence="2">
    <location>
        <begin position="63"/>
        <end position="458"/>
    </location>
</feature>
<name>A0A3N4M6F0_9PEZI</name>
<feature type="compositionally biased region" description="Pro residues" evidence="1">
    <location>
        <begin position="355"/>
        <end position="370"/>
    </location>
</feature>
<evidence type="ECO:0000259" key="2">
    <source>
        <dbReference type="Pfam" id="PF09994"/>
    </source>
</evidence>
<dbReference type="PANTHER" id="PTHR33840">
    <property type="match status" value="1"/>
</dbReference>
<reference evidence="3 4" key="1">
    <citation type="journal article" date="2018" name="Nat. Ecol. Evol.">
        <title>Pezizomycetes genomes reveal the molecular basis of ectomycorrhizal truffle lifestyle.</title>
        <authorList>
            <person name="Murat C."/>
            <person name="Payen T."/>
            <person name="Noel B."/>
            <person name="Kuo A."/>
            <person name="Morin E."/>
            <person name="Chen J."/>
            <person name="Kohler A."/>
            <person name="Krizsan K."/>
            <person name="Balestrini R."/>
            <person name="Da Silva C."/>
            <person name="Montanini B."/>
            <person name="Hainaut M."/>
            <person name="Levati E."/>
            <person name="Barry K.W."/>
            <person name="Belfiori B."/>
            <person name="Cichocki N."/>
            <person name="Clum A."/>
            <person name="Dockter R.B."/>
            <person name="Fauchery L."/>
            <person name="Guy J."/>
            <person name="Iotti M."/>
            <person name="Le Tacon F."/>
            <person name="Lindquist E.A."/>
            <person name="Lipzen A."/>
            <person name="Malagnac F."/>
            <person name="Mello A."/>
            <person name="Molinier V."/>
            <person name="Miyauchi S."/>
            <person name="Poulain J."/>
            <person name="Riccioni C."/>
            <person name="Rubini A."/>
            <person name="Sitrit Y."/>
            <person name="Splivallo R."/>
            <person name="Traeger S."/>
            <person name="Wang M."/>
            <person name="Zifcakova L."/>
            <person name="Wipf D."/>
            <person name="Zambonelli A."/>
            <person name="Paolocci F."/>
            <person name="Nowrousian M."/>
            <person name="Ottonello S."/>
            <person name="Baldrian P."/>
            <person name="Spatafora J.W."/>
            <person name="Henrissat B."/>
            <person name="Nagy L.G."/>
            <person name="Aury J.M."/>
            <person name="Wincker P."/>
            <person name="Grigoriev I.V."/>
            <person name="Bonfante P."/>
            <person name="Martin F.M."/>
        </authorList>
    </citation>
    <scope>NUCLEOTIDE SEQUENCE [LARGE SCALE GENOMIC DNA]</scope>
    <source>
        <strain evidence="3 4">ATCC MYA-4762</strain>
    </source>
</reference>